<dbReference type="Pfam" id="PF00296">
    <property type="entry name" value="Bac_luciferase"/>
    <property type="match status" value="1"/>
</dbReference>
<reference evidence="2" key="1">
    <citation type="submission" date="2020-02" db="EMBL/GenBank/DDBJ databases">
        <authorList>
            <person name="Meier V. D."/>
        </authorList>
    </citation>
    <scope>NUCLEOTIDE SEQUENCE</scope>
    <source>
        <strain evidence="2">AVDCRST_MAG93</strain>
    </source>
</reference>
<feature type="domain" description="Luciferase-like" evidence="1">
    <location>
        <begin position="10"/>
        <end position="143"/>
    </location>
</feature>
<name>A0A6J4KZZ6_9CHLR</name>
<proteinExistence type="predicted"/>
<dbReference type="InterPro" id="IPR011251">
    <property type="entry name" value="Luciferase-like_dom"/>
</dbReference>
<dbReference type="GO" id="GO:0016705">
    <property type="term" value="F:oxidoreductase activity, acting on paired donors, with incorporation or reduction of molecular oxygen"/>
    <property type="evidence" value="ECO:0007669"/>
    <property type="project" value="InterPro"/>
</dbReference>
<dbReference type="AlphaFoldDB" id="A0A6J4KZZ6"/>
<dbReference type="InterPro" id="IPR036661">
    <property type="entry name" value="Luciferase-like_sf"/>
</dbReference>
<protein>
    <recommendedName>
        <fullName evidence="1">Luciferase-like domain-containing protein</fullName>
    </recommendedName>
</protein>
<dbReference type="EMBL" id="CADCTR010001912">
    <property type="protein sequence ID" value="CAA9319282.1"/>
    <property type="molecule type" value="Genomic_DNA"/>
</dbReference>
<dbReference type="PANTHER" id="PTHR30011">
    <property type="entry name" value="ALKANESULFONATE MONOOXYGENASE-RELATED"/>
    <property type="match status" value="1"/>
</dbReference>
<feature type="non-terminal residue" evidence="2">
    <location>
        <position position="147"/>
    </location>
</feature>
<evidence type="ECO:0000259" key="1">
    <source>
        <dbReference type="Pfam" id="PF00296"/>
    </source>
</evidence>
<dbReference type="PANTHER" id="PTHR30011:SF32">
    <property type="entry name" value="CONSERVED PROTEIN"/>
    <property type="match status" value="1"/>
</dbReference>
<sequence length="147" mass="15862">MEITIALPHTGELASPENISYAAQEAERLGCATVWVLERLLRPIGGSMPDSYTNVYAPMETLAYVAAKTERVRLGTSIMDALFHTPVDLARRFATLDHLSGGRVIAGLGQGYAPEEFAAANVPLSRRGAGFEEFIQAMITAWGPDPV</sequence>
<evidence type="ECO:0000313" key="2">
    <source>
        <dbReference type="EMBL" id="CAA9319282.1"/>
    </source>
</evidence>
<dbReference type="InterPro" id="IPR051260">
    <property type="entry name" value="Diverse_substr_monoxygenases"/>
</dbReference>
<accession>A0A6J4KZZ6</accession>
<dbReference type="Gene3D" id="3.20.20.30">
    <property type="entry name" value="Luciferase-like domain"/>
    <property type="match status" value="1"/>
</dbReference>
<dbReference type="SUPFAM" id="SSF51679">
    <property type="entry name" value="Bacterial luciferase-like"/>
    <property type="match status" value="1"/>
</dbReference>
<organism evidence="2">
    <name type="scientific">uncultured Chloroflexia bacterium</name>
    <dbReference type="NCBI Taxonomy" id="1672391"/>
    <lineage>
        <taxon>Bacteria</taxon>
        <taxon>Bacillati</taxon>
        <taxon>Chloroflexota</taxon>
        <taxon>Chloroflexia</taxon>
        <taxon>environmental samples</taxon>
    </lineage>
</organism>
<gene>
    <name evidence="2" type="ORF">AVDCRST_MAG93-5668</name>
</gene>